<comment type="caution">
    <text evidence="1">The sequence shown here is derived from an EMBL/GenBank/DDBJ whole genome shotgun (WGS) entry which is preliminary data.</text>
</comment>
<dbReference type="Proteomes" id="UP000244180">
    <property type="component" value="Unassembled WGS sequence"/>
</dbReference>
<dbReference type="EMBL" id="PEBV01000018">
    <property type="protein sequence ID" value="PTQ52987.1"/>
    <property type="molecule type" value="Genomic_DNA"/>
</dbReference>
<reference evidence="1 2" key="1">
    <citation type="submission" date="2017-08" db="EMBL/GenBank/DDBJ databases">
        <title>Burning lignite coal seam in the remote Altai Mountains harbors a hydrogen-driven thermophilic microbial community.</title>
        <authorList>
            <person name="Kadnikov V.V."/>
            <person name="Mardanov A.V."/>
            <person name="Ivasenko D."/>
            <person name="Beletsky A.V."/>
            <person name="Karnachuk O.V."/>
            <person name="Ravin N.V."/>
        </authorList>
    </citation>
    <scope>NUCLEOTIDE SEQUENCE [LARGE SCALE GENOMIC DNA]</scope>
    <source>
        <strain evidence="1">AL33</strain>
    </source>
</reference>
<accession>A0A2T5G9X6</accession>
<dbReference type="AlphaFoldDB" id="A0A2T5G9X6"/>
<evidence type="ECO:0000313" key="2">
    <source>
        <dbReference type="Proteomes" id="UP000244180"/>
    </source>
</evidence>
<sequence>MGTKRNGENGHKSGRVPTGTAAIIRFGQMTTGGPAAFAAGVFMPRSVSRVFCHVLPWS</sequence>
<name>A0A2T5G9X6_HYDSH</name>
<protein>
    <submittedName>
        <fullName evidence="1">Uncharacterized protein</fullName>
    </submittedName>
</protein>
<gene>
    <name evidence="1" type="ORF">HSCHL_2175</name>
</gene>
<organism evidence="1 2">
    <name type="scientific">Hydrogenibacillus schlegelii</name>
    <name type="common">Bacillus schlegelii</name>
    <dbReference type="NCBI Taxonomy" id="1484"/>
    <lineage>
        <taxon>Bacteria</taxon>
        <taxon>Bacillati</taxon>
        <taxon>Bacillota</taxon>
        <taxon>Bacilli</taxon>
        <taxon>Bacillales</taxon>
        <taxon>Bacillales Family X. Incertae Sedis</taxon>
        <taxon>Hydrogenibacillus</taxon>
    </lineage>
</organism>
<evidence type="ECO:0000313" key="1">
    <source>
        <dbReference type="EMBL" id="PTQ52987.1"/>
    </source>
</evidence>
<proteinExistence type="predicted"/>